<dbReference type="AlphaFoldDB" id="W2UPG1"/>
<protein>
    <submittedName>
        <fullName evidence="1">Uncharacterized protein</fullName>
    </submittedName>
</protein>
<organism evidence="1 2">
    <name type="scientific">Zhouia amylolytica AD3</name>
    <dbReference type="NCBI Taxonomy" id="1286632"/>
    <lineage>
        <taxon>Bacteria</taxon>
        <taxon>Pseudomonadati</taxon>
        <taxon>Bacteroidota</taxon>
        <taxon>Flavobacteriia</taxon>
        <taxon>Flavobacteriales</taxon>
        <taxon>Flavobacteriaceae</taxon>
        <taxon>Zhouia</taxon>
    </lineage>
</organism>
<dbReference type="EMBL" id="AYXY01000019">
    <property type="protein sequence ID" value="ETN95814.1"/>
    <property type="molecule type" value="Genomic_DNA"/>
</dbReference>
<reference evidence="1 2" key="2">
    <citation type="journal article" date="2016" name="Genome Announc.">
        <title>Draft Genome Sequence of Zhouia amylolytica AD3, Isolated from Tidal Flat Sediment.</title>
        <authorList>
            <person name="Jia B."/>
            <person name="Jin H.M."/>
            <person name="Lee H.J."/>
            <person name="Jeon C.O."/>
        </authorList>
    </citation>
    <scope>NUCLEOTIDE SEQUENCE [LARGE SCALE GENOMIC DNA]</scope>
    <source>
        <strain evidence="1 2">AD3</strain>
    </source>
</reference>
<gene>
    <name evidence="1" type="ORF">P278_15360</name>
</gene>
<reference evidence="2" key="1">
    <citation type="submission" date="2013-11" db="EMBL/GenBank/DDBJ databases">
        <title>Draft genome sequence from a member of Zhouia, isolated tidal flat.</title>
        <authorList>
            <person name="Jin H."/>
            <person name="Jeon C.O."/>
        </authorList>
    </citation>
    <scope>NUCLEOTIDE SEQUENCE [LARGE SCALE GENOMIC DNA]</scope>
    <source>
        <strain evidence="2">AD3</strain>
    </source>
</reference>
<keyword evidence="2" id="KW-1185">Reference proteome</keyword>
<sequence length="54" mass="6420">MLLPSKYSNRIEKKKSKIMLTFDVFKTEEKYGSSISCVVLRRIIIFSSKNRYEL</sequence>
<accession>W2UPG1</accession>
<evidence type="ECO:0000313" key="1">
    <source>
        <dbReference type="EMBL" id="ETN95814.1"/>
    </source>
</evidence>
<name>W2UPG1_9FLAO</name>
<evidence type="ECO:0000313" key="2">
    <source>
        <dbReference type="Proteomes" id="UP000018850"/>
    </source>
</evidence>
<dbReference type="Proteomes" id="UP000018850">
    <property type="component" value="Unassembled WGS sequence"/>
</dbReference>
<comment type="caution">
    <text evidence="1">The sequence shown here is derived from an EMBL/GenBank/DDBJ whole genome shotgun (WGS) entry which is preliminary data.</text>
</comment>
<proteinExistence type="predicted"/>